<comment type="function">
    <text evidence="13">The heterodimer acts as both an ATP-dependent DNA helicase and an ATP-dependent, dual-direction single-stranded exonuclease. Recognizes the chi site generating a DNA molecule suitable for the initiation of homologous recombination. The AddA nuclease domain is required for chi fragment generation; this subunit has the helicase and 3' -&gt; 5' nuclease activities.</text>
</comment>
<feature type="domain" description="UvrD-like helicase ATP-binding" evidence="17">
    <location>
        <begin position="4"/>
        <end position="586"/>
    </location>
</feature>
<evidence type="ECO:0000256" key="16">
    <source>
        <dbReference type="SAM" id="MobiDB-lite"/>
    </source>
</evidence>
<dbReference type="CDD" id="cd17932">
    <property type="entry name" value="DEXQc_UvrD"/>
    <property type="match status" value="2"/>
</dbReference>
<dbReference type="NCBIfam" id="TIGR02785">
    <property type="entry name" value="addA_Gpos"/>
    <property type="match status" value="1"/>
</dbReference>
<dbReference type="Pfam" id="PF13361">
    <property type="entry name" value="UvrD_C"/>
    <property type="match status" value="1"/>
</dbReference>
<evidence type="ECO:0000256" key="4">
    <source>
        <dbReference type="ARBA" id="ARBA00022801"/>
    </source>
</evidence>
<dbReference type="SUPFAM" id="SSF52980">
    <property type="entry name" value="Restriction endonuclease-like"/>
    <property type="match status" value="1"/>
</dbReference>
<comment type="caution">
    <text evidence="19">The sequence shown here is derived from an EMBL/GenBank/DDBJ whole genome shotgun (WGS) entry which is preliminary data.</text>
</comment>
<feature type="binding site" evidence="14">
    <location>
        <begin position="25"/>
        <end position="32"/>
    </location>
    <ligand>
        <name>ATP</name>
        <dbReference type="ChEBI" id="CHEBI:30616"/>
    </ligand>
</feature>
<dbReference type="InterPro" id="IPR014017">
    <property type="entry name" value="DNA_helicase_UvrD-like_C"/>
</dbReference>
<keyword evidence="15" id="KW-0175">Coiled coil</keyword>
<accession>A0ABT7UVM6</accession>
<evidence type="ECO:0000256" key="14">
    <source>
        <dbReference type="PROSITE-ProRule" id="PRU00560"/>
    </source>
</evidence>
<sequence>MAEFKPTDAQNEAIKTRGKNILVSAAAGSGKTAVLVNRVIELIKEGQDIDRMLLVTFTDAAAKNMRDKIRQALQKIAQDPHQPKVMRDRMTNQINRLAAADISTIHAFCLKLIKRYYYLINLDPQFRMLTDQTEQLLLEEDVWQQISERYYADADQEADGMASFRQLVLNFSSDRDDQGLDDLILKLYDVANAQADPAAWLRQMPRSYDLAGDVLETVFYKQHLKPVLVEKLRQFQHDEEEAIQQAQAADIAKDVAQVKQEKAMFQQLIDQLNGGSDRDVRITLQQVNFASFRGKPHDADLLKTYQALQKERNRLKKDWERLVKDYLGKEDDEPALIAKVQNIQQQFAQLAARADDLPQSQRVLTQDQQQLQVVLDVFKPVTWNSLRASFNSLSFKTLSRMTKDATTEMTAAHETVKTVRKGIKDQLGKIQEHFFVYDEDQLRTISQQAQAILHKLSAVTQDFLDQYQQTKLNRHVLEFSDLEHYAYQILCPAADDADWQALVANLQDHYQAIMVDEYQDTNQLQESILMRLTKADAHNLFMVGDVKQSIYRFREADPSLFLNKYQRYQHAAGSTAIVLGENFRSMSNVTTFTNLLFSQLMDPEVGEIAYDKDAELKYAAHYYDDAEAPKPVEIMLYAANARQQDKGARRETDKQIGEFQMVGRRIKQLVEGHAQIYDADAKQMRPVQYGDIVILERTKAINNTLMEQFNKLDIPLTVHDVESYFQATEVRVMLALLKVIDNPHQDIPLVAVLRSPIVGLDNQELSFVRLQNQAADYYTALKTFIYNYRHHHKMRPYKNAADLLSPERQQTLYHKLATLMDRLDQFRHTAQQETLVDLIWQIYQETGYLDYVGAMRGGQQRQANLHALYQRAHTYEESSFKGLYQFVRFIEKMQEHDKDLGVAPTQLTANTVNVMTIHGSKGLQFPIVFLVDATHGFNDSAKHSSAVVDAKAGVGIRWLDDDRVVYDTPQRQVAIDMVGRSERAEDLRVLYVALTRAEQQLFITGSFNDEVKTQSLAASWNQWQKAFQSQGTVLSPQPRLDADSFMDWVGLALTRYANKRNHFTAAGLAVGDATLADSVLAGNDRRAQTAAAMGFVVRTFDAASLHELSVASAGNSDEKKTNAASAPAPRTGQQDFAQILGYQYPHRTATMTTAYQSVTDVKRVFEDDDPRLGQRDYADDAGTTVADEKKHSGIYINPDFAVPSFIQNDETAPKATQVGTATHLVFQKLSLDQPVTATTVQDEITDLIQQGLMSPAVAAQIDVAGVVDFFKTAVGQQILAHPDDYHREEPFAMIMNGHEPFENIAPDDNDQVLIHGIIDGYLVTSDGIILVDYKTDHLTPNPAAIKKVVQKYSGQLRLYAEALNIMQPIPVVQMGLYLVELREFVSIQGGDENSGDH</sequence>
<evidence type="ECO:0000256" key="5">
    <source>
        <dbReference type="ARBA" id="ARBA00022806"/>
    </source>
</evidence>
<protein>
    <recommendedName>
        <fullName evidence="13">ATP-dependent helicase/nuclease subunit A</fullName>
        <ecNumber evidence="13">3.1.-.-</ecNumber>
        <ecNumber evidence="13">5.6.2.4</ecNumber>
    </recommendedName>
    <alternativeName>
        <fullName evidence="13">ATP-dependent helicase/nuclease AddA</fullName>
    </alternativeName>
    <alternativeName>
        <fullName evidence="13">DNA 3'-5' helicase AddA</fullName>
    </alternativeName>
</protein>
<proteinExistence type="inferred from homology"/>
<evidence type="ECO:0000256" key="3">
    <source>
        <dbReference type="ARBA" id="ARBA00022763"/>
    </source>
</evidence>
<dbReference type="RefSeq" id="WP_289585652.1">
    <property type="nucleotide sequence ID" value="NZ_JAUDDW010000002.1"/>
</dbReference>
<dbReference type="GO" id="GO:0004386">
    <property type="term" value="F:helicase activity"/>
    <property type="evidence" value="ECO:0007669"/>
    <property type="project" value="UniProtKB-KW"/>
</dbReference>
<keyword evidence="8 13" id="KW-0238">DNA-binding</keyword>
<dbReference type="InterPro" id="IPR038726">
    <property type="entry name" value="PDDEXK_AddAB-type"/>
</dbReference>
<comment type="subunit">
    <text evidence="13">Heterodimer of AddA and AddB/RexB.</text>
</comment>
<evidence type="ECO:0000256" key="10">
    <source>
        <dbReference type="ARBA" id="ARBA00023235"/>
    </source>
</evidence>
<dbReference type="InterPro" id="IPR011335">
    <property type="entry name" value="Restrct_endonuc-II-like"/>
</dbReference>
<dbReference type="PROSITE" id="PS51217">
    <property type="entry name" value="UVRD_HELICASE_CTER"/>
    <property type="match status" value="1"/>
</dbReference>
<evidence type="ECO:0000256" key="13">
    <source>
        <dbReference type="HAMAP-Rule" id="MF_01451"/>
    </source>
</evidence>
<dbReference type="Pfam" id="PF12705">
    <property type="entry name" value="PDDEXK_1"/>
    <property type="match status" value="1"/>
</dbReference>
<dbReference type="EC" id="3.1.-.-" evidence="13"/>
<keyword evidence="10 13" id="KW-0413">Isomerase</keyword>
<reference evidence="19 20" key="2">
    <citation type="submission" date="2023-06" db="EMBL/GenBank/DDBJ databases">
        <authorList>
            <person name="Zeman M."/>
            <person name="Kubasova T."/>
            <person name="Jahodarova E."/>
            <person name="Nykrynova M."/>
            <person name="Rychlik I."/>
        </authorList>
    </citation>
    <scope>NUCLEOTIDE SEQUENCE [LARGE SCALE GENOMIC DNA]</scope>
    <source>
        <strain evidence="19 20">161_Gplus</strain>
    </source>
</reference>
<dbReference type="Proteomes" id="UP001529343">
    <property type="component" value="Unassembled WGS sequence"/>
</dbReference>
<evidence type="ECO:0000256" key="8">
    <source>
        <dbReference type="ARBA" id="ARBA00023125"/>
    </source>
</evidence>
<dbReference type="InterPro" id="IPR011604">
    <property type="entry name" value="PDDEXK-like_dom_sf"/>
</dbReference>
<evidence type="ECO:0000256" key="7">
    <source>
        <dbReference type="ARBA" id="ARBA00022840"/>
    </source>
</evidence>
<dbReference type="PANTHER" id="PTHR11070">
    <property type="entry name" value="UVRD / RECB / PCRA DNA HELICASE FAMILY MEMBER"/>
    <property type="match status" value="1"/>
</dbReference>
<keyword evidence="9 13" id="KW-0234">DNA repair</keyword>
<evidence type="ECO:0000259" key="17">
    <source>
        <dbReference type="PROSITE" id="PS51198"/>
    </source>
</evidence>
<name>A0ABT7UVM6_9LACO</name>
<keyword evidence="4 13" id="KW-0378">Hydrolase</keyword>
<keyword evidence="20" id="KW-1185">Reference proteome</keyword>
<dbReference type="Pfam" id="PF00580">
    <property type="entry name" value="UvrD-helicase"/>
    <property type="match status" value="2"/>
</dbReference>
<comment type="catalytic activity">
    <reaction evidence="11 13">
        <text>Couples ATP hydrolysis with the unwinding of duplex DNA by translocating in the 3'-5' direction.</text>
        <dbReference type="EC" id="5.6.2.4"/>
    </reaction>
</comment>
<reference evidence="20" key="1">
    <citation type="submission" date="2023-06" db="EMBL/GenBank/DDBJ databases">
        <title>Identification and characterization of horizontal gene transfer across gut microbiota members of farm animals based on homology search.</title>
        <authorList>
            <person name="Zeman M."/>
            <person name="Kubasova T."/>
            <person name="Jahodarova E."/>
            <person name="Nykrynova M."/>
            <person name="Rychlik I."/>
        </authorList>
    </citation>
    <scope>NUCLEOTIDE SEQUENCE [LARGE SCALE GENOMIC DNA]</scope>
    <source>
        <strain evidence="20">161_Gplus</strain>
    </source>
</reference>
<gene>
    <name evidence="13 19" type="primary">addA</name>
    <name evidence="19" type="ORF">QUW44_00955</name>
</gene>
<feature type="domain" description="UvrD-like helicase C-terminal" evidence="18">
    <location>
        <begin position="615"/>
        <end position="922"/>
    </location>
</feature>
<feature type="region of interest" description="Disordered" evidence="16">
    <location>
        <begin position="1111"/>
        <end position="1130"/>
    </location>
</feature>
<evidence type="ECO:0000256" key="11">
    <source>
        <dbReference type="ARBA" id="ARBA00034617"/>
    </source>
</evidence>
<evidence type="ECO:0000256" key="12">
    <source>
        <dbReference type="ARBA" id="ARBA00048988"/>
    </source>
</evidence>
<evidence type="ECO:0000313" key="20">
    <source>
        <dbReference type="Proteomes" id="UP001529343"/>
    </source>
</evidence>
<dbReference type="EMBL" id="JAUDDW010000002">
    <property type="protein sequence ID" value="MDM8265741.1"/>
    <property type="molecule type" value="Genomic_DNA"/>
</dbReference>
<dbReference type="Gene3D" id="3.40.50.300">
    <property type="entry name" value="P-loop containing nucleotide triphosphate hydrolases"/>
    <property type="match status" value="4"/>
</dbReference>
<keyword evidence="7 13" id="KW-0067">ATP-binding</keyword>
<comment type="similarity">
    <text evidence="13">Belongs to the helicase family. AddA subfamily.</text>
</comment>
<dbReference type="InterPro" id="IPR014152">
    <property type="entry name" value="AddA"/>
</dbReference>
<dbReference type="SUPFAM" id="SSF52540">
    <property type="entry name" value="P-loop containing nucleoside triphosphate hydrolases"/>
    <property type="match status" value="1"/>
</dbReference>
<dbReference type="EC" id="5.6.2.4" evidence="13"/>
<dbReference type="PANTHER" id="PTHR11070:SF48">
    <property type="entry name" value="ATP-DEPENDENT HELICASE_NUCLEASE SUBUNIT A"/>
    <property type="match status" value="1"/>
</dbReference>
<comment type="cofactor">
    <cofactor evidence="13">
        <name>Mg(2+)</name>
        <dbReference type="ChEBI" id="CHEBI:18420"/>
    </cofactor>
</comment>
<dbReference type="InterPro" id="IPR000212">
    <property type="entry name" value="DNA_helicase_UvrD/REP"/>
</dbReference>
<keyword evidence="6 13" id="KW-0269">Exonuclease</keyword>
<dbReference type="PROSITE" id="PS51198">
    <property type="entry name" value="UVRD_HELICASE_ATP_BIND"/>
    <property type="match status" value="1"/>
</dbReference>
<dbReference type="InterPro" id="IPR027417">
    <property type="entry name" value="P-loop_NTPase"/>
</dbReference>
<comment type="catalytic activity">
    <reaction evidence="12 13">
        <text>ATP + H2O = ADP + phosphate + H(+)</text>
        <dbReference type="Rhea" id="RHEA:13065"/>
        <dbReference type="ChEBI" id="CHEBI:15377"/>
        <dbReference type="ChEBI" id="CHEBI:15378"/>
        <dbReference type="ChEBI" id="CHEBI:30616"/>
        <dbReference type="ChEBI" id="CHEBI:43474"/>
        <dbReference type="ChEBI" id="CHEBI:456216"/>
        <dbReference type="EC" id="5.6.2.4"/>
    </reaction>
</comment>
<evidence type="ECO:0000256" key="15">
    <source>
        <dbReference type="SAM" id="Coils"/>
    </source>
</evidence>
<evidence type="ECO:0000256" key="9">
    <source>
        <dbReference type="ARBA" id="ARBA00023204"/>
    </source>
</evidence>
<dbReference type="Gene3D" id="3.90.320.10">
    <property type="match status" value="1"/>
</dbReference>
<evidence type="ECO:0000313" key="19">
    <source>
        <dbReference type="EMBL" id="MDM8265741.1"/>
    </source>
</evidence>
<evidence type="ECO:0000256" key="6">
    <source>
        <dbReference type="ARBA" id="ARBA00022839"/>
    </source>
</evidence>
<dbReference type="HAMAP" id="MF_01451">
    <property type="entry name" value="AddA"/>
    <property type="match status" value="1"/>
</dbReference>
<dbReference type="InterPro" id="IPR014016">
    <property type="entry name" value="UvrD-like_ATP-bd"/>
</dbReference>
<evidence type="ECO:0000259" key="18">
    <source>
        <dbReference type="PROSITE" id="PS51217"/>
    </source>
</evidence>
<feature type="coiled-coil region" evidence="15">
    <location>
        <begin position="298"/>
        <end position="325"/>
    </location>
</feature>
<keyword evidence="5 13" id="KW-0347">Helicase</keyword>
<keyword evidence="2 13" id="KW-0547">Nucleotide-binding</keyword>
<keyword evidence="1 13" id="KW-0540">Nuclease</keyword>
<evidence type="ECO:0000256" key="1">
    <source>
        <dbReference type="ARBA" id="ARBA00022722"/>
    </source>
</evidence>
<organism evidence="19 20">
    <name type="scientific">Limosilactobacillus pontis</name>
    <dbReference type="NCBI Taxonomy" id="35787"/>
    <lineage>
        <taxon>Bacteria</taxon>
        <taxon>Bacillati</taxon>
        <taxon>Bacillota</taxon>
        <taxon>Bacilli</taxon>
        <taxon>Lactobacillales</taxon>
        <taxon>Lactobacillaceae</taxon>
        <taxon>Limosilactobacillus</taxon>
    </lineage>
</organism>
<evidence type="ECO:0000256" key="2">
    <source>
        <dbReference type="ARBA" id="ARBA00022741"/>
    </source>
</evidence>
<keyword evidence="3 13" id="KW-0227">DNA damage</keyword>